<evidence type="ECO:0000313" key="3">
    <source>
        <dbReference type="EMBL" id="KAK7684545.1"/>
    </source>
</evidence>
<feature type="compositionally biased region" description="Basic and acidic residues" evidence="1">
    <location>
        <begin position="135"/>
        <end position="151"/>
    </location>
</feature>
<reference evidence="3 4" key="1">
    <citation type="submission" date="2022-09" db="EMBL/GenBank/DDBJ databases">
        <authorList>
            <person name="Palmer J.M."/>
        </authorList>
    </citation>
    <scope>NUCLEOTIDE SEQUENCE [LARGE SCALE GENOMIC DNA]</scope>
    <source>
        <strain evidence="3 4">DSM 7382</strain>
    </source>
</reference>
<gene>
    <name evidence="3" type="ORF">QCA50_012492</name>
</gene>
<organism evidence="3 4">
    <name type="scientific">Cerrena zonata</name>
    <dbReference type="NCBI Taxonomy" id="2478898"/>
    <lineage>
        <taxon>Eukaryota</taxon>
        <taxon>Fungi</taxon>
        <taxon>Dikarya</taxon>
        <taxon>Basidiomycota</taxon>
        <taxon>Agaricomycotina</taxon>
        <taxon>Agaricomycetes</taxon>
        <taxon>Polyporales</taxon>
        <taxon>Cerrenaceae</taxon>
        <taxon>Cerrena</taxon>
    </lineage>
</organism>
<feature type="region of interest" description="Disordered" evidence="1">
    <location>
        <begin position="132"/>
        <end position="203"/>
    </location>
</feature>
<comment type="caution">
    <text evidence="3">The sequence shown here is derived from an EMBL/GenBank/DDBJ whole genome shotgun (WGS) entry which is preliminary data.</text>
</comment>
<protein>
    <recommendedName>
        <fullName evidence="2">C2 domain-containing protein</fullName>
    </recommendedName>
</protein>
<dbReference type="SUPFAM" id="SSF49562">
    <property type="entry name" value="C2 domain (Calcium/lipid-binding domain, CaLB)"/>
    <property type="match status" value="1"/>
</dbReference>
<evidence type="ECO:0000256" key="1">
    <source>
        <dbReference type="SAM" id="MobiDB-lite"/>
    </source>
</evidence>
<dbReference type="InterPro" id="IPR035892">
    <property type="entry name" value="C2_domain_sf"/>
</dbReference>
<dbReference type="PROSITE" id="PS50004">
    <property type="entry name" value="C2"/>
    <property type="match status" value="1"/>
</dbReference>
<dbReference type="Gene3D" id="2.60.40.150">
    <property type="entry name" value="C2 domain"/>
    <property type="match status" value="1"/>
</dbReference>
<dbReference type="SMART" id="SM00239">
    <property type="entry name" value="C2"/>
    <property type="match status" value="1"/>
</dbReference>
<dbReference type="CDD" id="cd00030">
    <property type="entry name" value="C2"/>
    <property type="match status" value="1"/>
</dbReference>
<proteinExistence type="predicted"/>
<accession>A0AAW0G094</accession>
<dbReference type="EMBL" id="JASBNA010000025">
    <property type="protein sequence ID" value="KAK7684545.1"/>
    <property type="molecule type" value="Genomic_DNA"/>
</dbReference>
<feature type="compositionally biased region" description="Polar residues" evidence="1">
    <location>
        <begin position="153"/>
        <end position="166"/>
    </location>
</feature>
<evidence type="ECO:0000259" key="2">
    <source>
        <dbReference type="PROSITE" id="PS50004"/>
    </source>
</evidence>
<name>A0AAW0G094_9APHY</name>
<dbReference type="Pfam" id="PF00168">
    <property type="entry name" value="C2"/>
    <property type="match status" value="1"/>
</dbReference>
<dbReference type="AlphaFoldDB" id="A0AAW0G094"/>
<feature type="domain" description="C2" evidence="2">
    <location>
        <begin position="1"/>
        <end position="107"/>
    </location>
</feature>
<dbReference type="Proteomes" id="UP001385951">
    <property type="component" value="Unassembled WGS sequence"/>
</dbReference>
<sequence>MAPSFVLRIHRVSDVQLRKRFFEKKTPLYVEIKIEDGKSKRTLKTKQISGTSTQWDEEFTLDAIEEDQTIRLCLKLSSFIHDRLIGEVECRPSDFLSSAGMTIQRDLRLFSSKNKEKIPAGIVVASGEYLQSGDEQQHVSENDVQNPHEEDTYQSSNEEVQETQELVSELPTDPIELPTATHEIPEEREEPPEEAQVPPKDEAQHTLAEARVAIDKQLGPGSMSEKVGKLLERLKLLSGVVSKIDALAKLHPWVDFAWQVCTSLYKVVEKQQSTDKRIFDLVAAIEDAFDFVEDVEKINEDAIRLEPIITAMLNQVTECATFMCTFLQPNFAGRVVVNLVTDLTHKINEFIAAFAKLRKNLTEKVQLHTALVSSKVLGGVEQLRILFSLALSI</sequence>
<keyword evidence="4" id="KW-1185">Reference proteome</keyword>
<dbReference type="InterPro" id="IPR000008">
    <property type="entry name" value="C2_dom"/>
</dbReference>
<evidence type="ECO:0000313" key="4">
    <source>
        <dbReference type="Proteomes" id="UP001385951"/>
    </source>
</evidence>